<reference evidence="4" key="2">
    <citation type="submission" date="2009-11" db="EMBL/GenBank/DDBJ databases">
        <title>The Genome Sequence of Allomyces macrogynus strain ATCC 38327.</title>
        <authorList>
            <consortium name="The Broad Institute Genome Sequencing Platform"/>
            <person name="Russ C."/>
            <person name="Cuomo C."/>
            <person name="Shea T."/>
            <person name="Young S.K."/>
            <person name="Zeng Q."/>
            <person name="Koehrsen M."/>
            <person name="Haas B."/>
            <person name="Borodovsky M."/>
            <person name="Guigo R."/>
            <person name="Alvarado L."/>
            <person name="Berlin A."/>
            <person name="Borenstein D."/>
            <person name="Chen Z."/>
            <person name="Engels R."/>
            <person name="Freedman E."/>
            <person name="Gellesch M."/>
            <person name="Goldberg J."/>
            <person name="Griggs A."/>
            <person name="Gujja S."/>
            <person name="Heiman D."/>
            <person name="Hepburn T."/>
            <person name="Howarth C."/>
            <person name="Jen D."/>
            <person name="Larson L."/>
            <person name="Lewis B."/>
            <person name="Mehta T."/>
            <person name="Park D."/>
            <person name="Pearson M."/>
            <person name="Roberts A."/>
            <person name="Saif S."/>
            <person name="Shenoy N."/>
            <person name="Sisk P."/>
            <person name="Stolte C."/>
            <person name="Sykes S."/>
            <person name="Walk T."/>
            <person name="White J."/>
            <person name="Yandava C."/>
            <person name="Burger G."/>
            <person name="Gray M.W."/>
            <person name="Holland P.W.H."/>
            <person name="King N."/>
            <person name="Lang F.B.F."/>
            <person name="Roger A.J."/>
            <person name="Ruiz-Trillo I."/>
            <person name="Lander E."/>
            <person name="Nusbaum C."/>
        </authorList>
    </citation>
    <scope>NUCLEOTIDE SEQUENCE [LARGE SCALE GENOMIC DNA]</scope>
    <source>
        <strain evidence="4">ATCC 38327</strain>
    </source>
</reference>
<feature type="compositionally biased region" description="Polar residues" evidence="1">
    <location>
        <begin position="63"/>
        <end position="78"/>
    </location>
</feature>
<feature type="compositionally biased region" description="Low complexity" evidence="1">
    <location>
        <begin position="32"/>
        <end position="54"/>
    </location>
</feature>
<feature type="signal peptide" evidence="2">
    <location>
        <begin position="1"/>
        <end position="21"/>
    </location>
</feature>
<feature type="chain" id="PRO_5005548025" evidence="2">
    <location>
        <begin position="22"/>
        <end position="156"/>
    </location>
</feature>
<feature type="compositionally biased region" description="Basic and acidic residues" evidence="1">
    <location>
        <begin position="107"/>
        <end position="124"/>
    </location>
</feature>
<evidence type="ECO:0000313" key="4">
    <source>
        <dbReference type="Proteomes" id="UP000054350"/>
    </source>
</evidence>
<evidence type="ECO:0000256" key="2">
    <source>
        <dbReference type="SAM" id="SignalP"/>
    </source>
</evidence>
<feature type="region of interest" description="Disordered" evidence="1">
    <location>
        <begin position="32"/>
        <end position="156"/>
    </location>
</feature>
<dbReference type="AlphaFoldDB" id="A0A0L0SKJ9"/>
<dbReference type="OrthoDB" id="10445157at2759"/>
<dbReference type="VEuPathDB" id="FungiDB:AMAG_08237"/>
<keyword evidence="4" id="KW-1185">Reference proteome</keyword>
<sequence>MRALACAIAARPALLACTTRAATAPHPIRALATARPTPNPAPAATASSQTNPATGEPYMDLDATSNRGYGTATINADVTATKDAETRPSHADTGSSASAKSTAELYSEDHAEPVGPTDPRRGIDVEEANAAAMDHPDGPDIDQDGTFQNPAAFSDG</sequence>
<protein>
    <submittedName>
        <fullName evidence="3">Uncharacterized protein</fullName>
    </submittedName>
</protein>
<keyword evidence="2" id="KW-0732">Signal</keyword>
<reference evidence="3 4" key="1">
    <citation type="submission" date="2009-11" db="EMBL/GenBank/DDBJ databases">
        <title>Annotation of Allomyces macrogynus ATCC 38327.</title>
        <authorList>
            <consortium name="The Broad Institute Genome Sequencing Platform"/>
            <person name="Russ C."/>
            <person name="Cuomo C."/>
            <person name="Burger G."/>
            <person name="Gray M.W."/>
            <person name="Holland P.W.H."/>
            <person name="King N."/>
            <person name="Lang F.B.F."/>
            <person name="Roger A.J."/>
            <person name="Ruiz-Trillo I."/>
            <person name="Young S.K."/>
            <person name="Zeng Q."/>
            <person name="Gargeya S."/>
            <person name="Fitzgerald M."/>
            <person name="Haas B."/>
            <person name="Abouelleil A."/>
            <person name="Alvarado L."/>
            <person name="Arachchi H.M."/>
            <person name="Berlin A."/>
            <person name="Chapman S.B."/>
            <person name="Gearin G."/>
            <person name="Goldberg J."/>
            <person name="Griggs A."/>
            <person name="Gujja S."/>
            <person name="Hansen M."/>
            <person name="Heiman D."/>
            <person name="Howarth C."/>
            <person name="Larimer J."/>
            <person name="Lui A."/>
            <person name="MacDonald P.J.P."/>
            <person name="McCowen C."/>
            <person name="Montmayeur A."/>
            <person name="Murphy C."/>
            <person name="Neiman D."/>
            <person name="Pearson M."/>
            <person name="Priest M."/>
            <person name="Roberts A."/>
            <person name="Saif S."/>
            <person name="Shea T."/>
            <person name="Sisk P."/>
            <person name="Stolte C."/>
            <person name="Sykes S."/>
            <person name="Wortman J."/>
            <person name="Nusbaum C."/>
            <person name="Birren B."/>
        </authorList>
    </citation>
    <scope>NUCLEOTIDE SEQUENCE [LARGE SCALE GENOMIC DNA]</scope>
    <source>
        <strain evidence="3 4">ATCC 38327</strain>
    </source>
</reference>
<feature type="compositionally biased region" description="Polar residues" evidence="1">
    <location>
        <begin position="145"/>
        <end position="156"/>
    </location>
</feature>
<organism evidence="3 4">
    <name type="scientific">Allomyces macrogynus (strain ATCC 38327)</name>
    <name type="common">Allomyces javanicus var. macrogynus</name>
    <dbReference type="NCBI Taxonomy" id="578462"/>
    <lineage>
        <taxon>Eukaryota</taxon>
        <taxon>Fungi</taxon>
        <taxon>Fungi incertae sedis</taxon>
        <taxon>Blastocladiomycota</taxon>
        <taxon>Blastocladiomycetes</taxon>
        <taxon>Blastocladiales</taxon>
        <taxon>Blastocladiaceae</taxon>
        <taxon>Allomyces</taxon>
    </lineage>
</organism>
<feature type="compositionally biased region" description="Basic and acidic residues" evidence="1">
    <location>
        <begin position="80"/>
        <end position="90"/>
    </location>
</feature>
<feature type="compositionally biased region" description="Polar residues" evidence="1">
    <location>
        <begin position="92"/>
        <end position="101"/>
    </location>
</feature>
<dbReference type="Proteomes" id="UP000054350">
    <property type="component" value="Unassembled WGS sequence"/>
</dbReference>
<gene>
    <name evidence="3" type="ORF">AMAG_08237</name>
</gene>
<evidence type="ECO:0000256" key="1">
    <source>
        <dbReference type="SAM" id="MobiDB-lite"/>
    </source>
</evidence>
<name>A0A0L0SKJ9_ALLM3</name>
<dbReference type="EMBL" id="GG745341">
    <property type="protein sequence ID" value="KNE63071.1"/>
    <property type="molecule type" value="Genomic_DNA"/>
</dbReference>
<evidence type="ECO:0000313" key="3">
    <source>
        <dbReference type="EMBL" id="KNE63071.1"/>
    </source>
</evidence>
<proteinExistence type="predicted"/>
<accession>A0A0L0SKJ9</accession>